<feature type="domain" description="AMP-dependent synthetase/ligase" evidence="1">
    <location>
        <begin position="19"/>
        <end position="114"/>
    </location>
</feature>
<accession>A0A936YZL9</accession>
<dbReference type="Gene3D" id="3.40.50.980">
    <property type="match status" value="1"/>
</dbReference>
<evidence type="ECO:0000313" key="2">
    <source>
        <dbReference type="EMBL" id="MBL0390880.1"/>
    </source>
</evidence>
<sequence length="209" mass="22285">MERAERINAAALLLARGSTPRPALVCGQRSVSYGELRRMVARAASAWHARGVEAGEVVMLRGDHGMDHAIAFLGAMWAGAVPVPMRAPLPHEGEEGAAAVEFALDGSRAHAGVVNGNGATRWTPWTADLRDMVPAPERPCDPLAPACWTEPRVWSGGRARVLPHRFALTLSSQPGVLALTPARTMLGMLRALRRGTTVILQADAPRVPS</sequence>
<comment type="caution">
    <text evidence="2">The sequence shown here is derived from an EMBL/GenBank/DDBJ whole genome shotgun (WGS) entry which is preliminary data.</text>
</comment>
<proteinExistence type="predicted"/>
<reference evidence="2 3" key="1">
    <citation type="journal article" date="2017" name="Int. J. Syst. Evol. Microbiol.">
        <title>Ramlibacter monticola sp. nov., isolated from forest soil.</title>
        <authorList>
            <person name="Chaudhary D.K."/>
            <person name="Kim J."/>
        </authorList>
    </citation>
    <scope>NUCLEOTIDE SEQUENCE [LARGE SCALE GENOMIC DNA]</scope>
    <source>
        <strain evidence="2 3">KACC 19175</strain>
    </source>
</reference>
<dbReference type="Proteomes" id="UP000599109">
    <property type="component" value="Unassembled WGS sequence"/>
</dbReference>
<dbReference type="SUPFAM" id="SSF56801">
    <property type="entry name" value="Acetyl-CoA synthetase-like"/>
    <property type="match status" value="1"/>
</dbReference>
<evidence type="ECO:0000259" key="1">
    <source>
        <dbReference type="Pfam" id="PF00501"/>
    </source>
</evidence>
<name>A0A936YZL9_9BURK</name>
<dbReference type="AlphaFoldDB" id="A0A936YZL9"/>
<dbReference type="InterPro" id="IPR050237">
    <property type="entry name" value="ATP-dep_AMP-bd_enzyme"/>
</dbReference>
<organism evidence="2 3">
    <name type="scientific">Ramlibacter monticola</name>
    <dbReference type="NCBI Taxonomy" id="1926872"/>
    <lineage>
        <taxon>Bacteria</taxon>
        <taxon>Pseudomonadati</taxon>
        <taxon>Pseudomonadota</taxon>
        <taxon>Betaproteobacteria</taxon>
        <taxon>Burkholderiales</taxon>
        <taxon>Comamonadaceae</taxon>
        <taxon>Ramlibacter</taxon>
    </lineage>
</organism>
<dbReference type="PANTHER" id="PTHR43767">
    <property type="entry name" value="LONG-CHAIN-FATTY-ACID--COA LIGASE"/>
    <property type="match status" value="1"/>
</dbReference>
<dbReference type="Pfam" id="PF00501">
    <property type="entry name" value="AMP-binding"/>
    <property type="match status" value="1"/>
</dbReference>
<gene>
    <name evidence="2" type="ORF">JJ685_06970</name>
</gene>
<dbReference type="PANTHER" id="PTHR43767:SF1">
    <property type="entry name" value="NONRIBOSOMAL PEPTIDE SYNTHASE PES1 (EUROFUNG)-RELATED"/>
    <property type="match status" value="1"/>
</dbReference>
<keyword evidence="3" id="KW-1185">Reference proteome</keyword>
<dbReference type="RefSeq" id="WP_201673455.1">
    <property type="nucleotide sequence ID" value="NZ_JAEQNE010000001.1"/>
</dbReference>
<dbReference type="EMBL" id="JAEQNE010000001">
    <property type="protein sequence ID" value="MBL0390880.1"/>
    <property type="molecule type" value="Genomic_DNA"/>
</dbReference>
<protein>
    <submittedName>
        <fullName evidence="2">AMP-binding protein</fullName>
    </submittedName>
</protein>
<evidence type="ECO:0000313" key="3">
    <source>
        <dbReference type="Proteomes" id="UP000599109"/>
    </source>
</evidence>
<dbReference type="InterPro" id="IPR000873">
    <property type="entry name" value="AMP-dep_synth/lig_dom"/>
</dbReference>